<sequence>MQNDHKSIAISKNGKDCIRIIPFGSTGDKAELKFSFLDKSFIIRRFEANKKNTENLFNYSDFGLATHEVTYHNSNERHIKPCILPKYKNDNERVPISQEIIDLELRNLIVPIPICRVTVNQESEIVYKKKRYHNNINLDSKYNTTEIYISSSKYDTKTMSERFPLISDFLFHMTTMDSIIYGSGVGCLPVITKMFKDKEPIVALESDLIDKYRIYYRTYELTKDNAYFIYSKPEYSKTNFIEFFNNIDYLGLLATTKISYKTSEINKSTPPRSAYEYDIEHLKKIGFHKDYIKRWYKRFKYFEQEYKHVEKSRCGIIIA</sequence>
<accession>A0A1M6L8F8</accession>
<organism evidence="1 2">
    <name type="scientific">Arenibacter nanhaiticus</name>
    <dbReference type="NCBI Taxonomy" id="558155"/>
    <lineage>
        <taxon>Bacteria</taxon>
        <taxon>Pseudomonadati</taxon>
        <taxon>Bacteroidota</taxon>
        <taxon>Flavobacteriia</taxon>
        <taxon>Flavobacteriales</taxon>
        <taxon>Flavobacteriaceae</taxon>
        <taxon>Arenibacter</taxon>
    </lineage>
</organism>
<dbReference type="Proteomes" id="UP000184231">
    <property type="component" value="Unassembled WGS sequence"/>
</dbReference>
<evidence type="ECO:0000313" key="2">
    <source>
        <dbReference type="Proteomes" id="UP000184231"/>
    </source>
</evidence>
<gene>
    <name evidence="1" type="ORF">SAMN04487911_13019</name>
</gene>
<dbReference type="RefSeq" id="WP_072765556.1">
    <property type="nucleotide sequence ID" value="NZ_FQYX01000030.1"/>
</dbReference>
<proteinExistence type="predicted"/>
<keyword evidence="2" id="KW-1185">Reference proteome</keyword>
<dbReference type="AlphaFoldDB" id="A0A1M6L8F8"/>
<protein>
    <submittedName>
        <fullName evidence="1">Uncharacterized protein</fullName>
    </submittedName>
</protein>
<reference evidence="2" key="1">
    <citation type="submission" date="2016-11" db="EMBL/GenBank/DDBJ databases">
        <authorList>
            <person name="Varghese N."/>
            <person name="Submissions S."/>
        </authorList>
    </citation>
    <scope>NUCLEOTIDE SEQUENCE [LARGE SCALE GENOMIC DNA]</scope>
    <source>
        <strain evidence="2">CGMCC 1.8863</strain>
    </source>
</reference>
<name>A0A1M6L8F8_9FLAO</name>
<evidence type="ECO:0000313" key="1">
    <source>
        <dbReference type="EMBL" id="SHJ67466.1"/>
    </source>
</evidence>
<dbReference type="EMBL" id="FQYX01000030">
    <property type="protein sequence ID" value="SHJ67466.1"/>
    <property type="molecule type" value="Genomic_DNA"/>
</dbReference>